<feature type="chain" id="PRO_5038979233" evidence="3">
    <location>
        <begin position="24"/>
        <end position="387"/>
    </location>
</feature>
<feature type="domain" description="CzcB-like barrel-sandwich hybrid" evidence="5">
    <location>
        <begin position="61"/>
        <end position="210"/>
    </location>
</feature>
<accession>C8W2F3</accession>
<dbReference type="InterPro" id="IPR058627">
    <property type="entry name" value="MdtA-like_C"/>
</dbReference>
<proteinExistence type="inferred from homology"/>
<dbReference type="Gene3D" id="2.40.420.20">
    <property type="match status" value="1"/>
</dbReference>
<evidence type="ECO:0000313" key="8">
    <source>
        <dbReference type="Proteomes" id="UP000002217"/>
    </source>
</evidence>
<dbReference type="Gene3D" id="2.40.50.100">
    <property type="match status" value="1"/>
</dbReference>
<evidence type="ECO:0000313" key="7">
    <source>
        <dbReference type="EMBL" id="ACV63637.1"/>
    </source>
</evidence>
<gene>
    <name evidence="7" type="ordered locus">Dtox_2872</name>
</gene>
<evidence type="ECO:0000256" key="3">
    <source>
        <dbReference type="SAM" id="SignalP"/>
    </source>
</evidence>
<dbReference type="STRING" id="485916.Dtox_2872"/>
<comment type="similarity">
    <text evidence="1">Belongs to the membrane fusion protein (MFP) (TC 8.A.1) family.</text>
</comment>
<dbReference type="OrthoDB" id="1803934at2"/>
<dbReference type="SUPFAM" id="SSF111369">
    <property type="entry name" value="HlyD-like secretion proteins"/>
    <property type="match status" value="1"/>
</dbReference>
<dbReference type="AlphaFoldDB" id="C8W2F3"/>
<dbReference type="GO" id="GO:1990281">
    <property type="term" value="C:efflux pump complex"/>
    <property type="evidence" value="ECO:0007669"/>
    <property type="project" value="TreeGrafter"/>
</dbReference>
<keyword evidence="3" id="KW-0732">Signal</keyword>
<keyword evidence="2" id="KW-0175">Coiled coil</keyword>
<name>C8W2F3_DESAS</name>
<evidence type="ECO:0000256" key="2">
    <source>
        <dbReference type="SAM" id="Coils"/>
    </source>
</evidence>
<feature type="signal peptide" evidence="3">
    <location>
        <begin position="1"/>
        <end position="23"/>
    </location>
</feature>
<dbReference type="HOGENOM" id="CLU_018816_16_0_9"/>
<dbReference type="GO" id="GO:0015562">
    <property type="term" value="F:efflux transmembrane transporter activity"/>
    <property type="evidence" value="ECO:0007669"/>
    <property type="project" value="TreeGrafter"/>
</dbReference>
<dbReference type="Pfam" id="PF25967">
    <property type="entry name" value="RND-MFP_C"/>
    <property type="match status" value="1"/>
</dbReference>
<dbReference type="eggNOG" id="COG0845">
    <property type="taxonomic scope" value="Bacteria"/>
</dbReference>
<dbReference type="KEGG" id="dae:Dtox_2872"/>
<evidence type="ECO:0000259" key="5">
    <source>
        <dbReference type="Pfam" id="PF25973"/>
    </source>
</evidence>
<dbReference type="NCBIfam" id="TIGR01730">
    <property type="entry name" value="RND_mfp"/>
    <property type="match status" value="1"/>
</dbReference>
<dbReference type="Pfam" id="PF25990">
    <property type="entry name" value="Beta-barrel_YknX"/>
    <property type="match status" value="1"/>
</dbReference>
<sequence length="387" mass="42363">MKKRTMLYLAAAILISLAITALALKNSGQEVAAVQVRQGSIMRTVSDTGYVQAAVSYDIHATQNARVLRVPVKIGQTVKQGQILVVLENLDLALQISDMRSQLSQARTAAEGSMAALERIQLEQKDAAENFDRLQRLYQEGAASRVDYDKARLQVETIRQNMEEQKSKLNSALEQSAGFEQSLQQLNTKEQQLVVKTPVKGTVLELPVKQEQVLNSGDLLAGVAVAEQLEVKADILSDDLAEVKVGQKVDITAPVLGQKVLLGEVKQIYPSAEEKQSALGIIQRRVPVIIALSDRANLKPGYEVRAAIRTITRQDVLVLPKEAVITNGDDRKEVMVVVDNHVQHRVIQTGISDNENIEITSGLVAGEQVIKDGSLDLQDKTRVKVVA</sequence>
<evidence type="ECO:0000259" key="4">
    <source>
        <dbReference type="Pfam" id="PF25967"/>
    </source>
</evidence>
<dbReference type="InterPro" id="IPR006143">
    <property type="entry name" value="RND_pump_MFP"/>
</dbReference>
<dbReference type="Gene3D" id="2.40.30.170">
    <property type="match status" value="1"/>
</dbReference>
<dbReference type="RefSeq" id="WP_015758330.1">
    <property type="nucleotide sequence ID" value="NC_013216.1"/>
</dbReference>
<evidence type="ECO:0000256" key="1">
    <source>
        <dbReference type="ARBA" id="ARBA00009477"/>
    </source>
</evidence>
<keyword evidence="8" id="KW-1185">Reference proteome</keyword>
<dbReference type="PANTHER" id="PTHR30469:SF15">
    <property type="entry name" value="HLYD FAMILY OF SECRETION PROTEINS"/>
    <property type="match status" value="1"/>
</dbReference>
<feature type="domain" description="YknX-like beta-barrel" evidence="6">
    <location>
        <begin position="230"/>
        <end position="308"/>
    </location>
</feature>
<evidence type="ECO:0000259" key="6">
    <source>
        <dbReference type="Pfam" id="PF25990"/>
    </source>
</evidence>
<dbReference type="EMBL" id="CP001720">
    <property type="protein sequence ID" value="ACV63637.1"/>
    <property type="molecule type" value="Genomic_DNA"/>
</dbReference>
<dbReference type="InterPro" id="IPR058647">
    <property type="entry name" value="BSH_CzcB-like"/>
</dbReference>
<feature type="coiled-coil region" evidence="2">
    <location>
        <begin position="117"/>
        <end position="189"/>
    </location>
</feature>
<reference evidence="7 8" key="1">
    <citation type="journal article" date="2009" name="Stand. Genomic Sci.">
        <title>Complete genome sequence of Desulfotomaculum acetoxidans type strain (5575).</title>
        <authorList>
            <person name="Spring S."/>
            <person name="Lapidus A."/>
            <person name="Schroder M."/>
            <person name="Gleim D."/>
            <person name="Sims D."/>
            <person name="Meincke L."/>
            <person name="Glavina Del Rio T."/>
            <person name="Tice H."/>
            <person name="Copeland A."/>
            <person name="Cheng J.F."/>
            <person name="Lucas S."/>
            <person name="Chen F."/>
            <person name="Nolan M."/>
            <person name="Bruce D."/>
            <person name="Goodwin L."/>
            <person name="Pitluck S."/>
            <person name="Ivanova N."/>
            <person name="Mavromatis K."/>
            <person name="Mikhailova N."/>
            <person name="Pati A."/>
            <person name="Chen A."/>
            <person name="Palaniappan K."/>
            <person name="Land M."/>
            <person name="Hauser L."/>
            <person name="Chang Y.J."/>
            <person name="Jeffries C.D."/>
            <person name="Chain P."/>
            <person name="Saunders E."/>
            <person name="Brettin T."/>
            <person name="Detter J.C."/>
            <person name="Goker M."/>
            <person name="Bristow J."/>
            <person name="Eisen J.A."/>
            <person name="Markowitz V."/>
            <person name="Hugenholtz P."/>
            <person name="Kyrpides N.C."/>
            <person name="Klenk H.P."/>
            <person name="Han C."/>
        </authorList>
    </citation>
    <scope>NUCLEOTIDE SEQUENCE [LARGE SCALE GENOMIC DNA]</scope>
    <source>
        <strain evidence="8">ATCC 49208 / DSM 771 / VKM B-1644</strain>
    </source>
</reference>
<dbReference type="Proteomes" id="UP000002217">
    <property type="component" value="Chromosome"/>
</dbReference>
<dbReference type="InterPro" id="IPR058636">
    <property type="entry name" value="Beta-barrel_YknX"/>
</dbReference>
<protein>
    <submittedName>
        <fullName evidence="7">Efflux transporter, RND family, MFP subunit</fullName>
    </submittedName>
</protein>
<dbReference type="PANTHER" id="PTHR30469">
    <property type="entry name" value="MULTIDRUG RESISTANCE PROTEIN MDTA"/>
    <property type="match status" value="1"/>
</dbReference>
<organism evidence="7 8">
    <name type="scientific">Desulfofarcimen acetoxidans (strain ATCC 49208 / DSM 771 / KCTC 5769 / VKM B-1644 / 5575)</name>
    <name type="common">Desulfotomaculum acetoxidans</name>
    <dbReference type="NCBI Taxonomy" id="485916"/>
    <lineage>
        <taxon>Bacteria</taxon>
        <taxon>Bacillati</taxon>
        <taxon>Bacillota</taxon>
        <taxon>Clostridia</taxon>
        <taxon>Eubacteriales</taxon>
        <taxon>Peptococcaceae</taxon>
        <taxon>Desulfofarcimen</taxon>
    </lineage>
</organism>
<feature type="domain" description="Multidrug resistance protein MdtA-like C-terminal permuted SH3" evidence="4">
    <location>
        <begin position="315"/>
        <end position="373"/>
    </location>
</feature>
<dbReference type="Pfam" id="PF25973">
    <property type="entry name" value="BSH_CzcB"/>
    <property type="match status" value="1"/>
</dbReference>